<dbReference type="PANTHER" id="PTHR46779:SF1">
    <property type="entry name" value="BETA-1,6-GALACTOSYLTRANSFERASE GALT29A"/>
    <property type="match status" value="1"/>
</dbReference>
<keyword evidence="3" id="KW-0328">Glycosyltransferase</keyword>
<feature type="transmembrane region" description="Helical" evidence="11">
    <location>
        <begin position="36"/>
        <end position="55"/>
    </location>
</feature>
<keyword evidence="10" id="KW-0325">Glycoprotein</keyword>
<comment type="caution">
    <text evidence="12">The sequence shown here is derived from an EMBL/GenBank/DDBJ whole genome shotgun (WGS) entry which is preliminary data.</text>
</comment>
<dbReference type="PANTHER" id="PTHR46779">
    <property type="entry name" value="BETA-1,6-GALACTOSYLTRANSFERASE GALT29A"/>
    <property type="match status" value="1"/>
</dbReference>
<dbReference type="Pfam" id="PF00777">
    <property type="entry name" value="Glyco_transf_29"/>
    <property type="match status" value="1"/>
</dbReference>
<evidence type="ECO:0000313" key="13">
    <source>
        <dbReference type="Proteomes" id="UP001367508"/>
    </source>
</evidence>
<evidence type="ECO:0000256" key="5">
    <source>
        <dbReference type="ARBA" id="ARBA00022692"/>
    </source>
</evidence>
<dbReference type="GO" id="GO:0000139">
    <property type="term" value="C:Golgi membrane"/>
    <property type="evidence" value="ECO:0007669"/>
    <property type="project" value="UniProtKB-SubCell"/>
</dbReference>
<comment type="subcellular location">
    <subcellularLocation>
        <location evidence="1">Golgi apparatus membrane</location>
        <topology evidence="1">Single-pass type II membrane protein</topology>
    </subcellularLocation>
</comment>
<keyword evidence="13" id="KW-1185">Reference proteome</keyword>
<evidence type="ECO:0000256" key="1">
    <source>
        <dbReference type="ARBA" id="ARBA00004323"/>
    </source>
</evidence>
<evidence type="ECO:0000256" key="9">
    <source>
        <dbReference type="ARBA" id="ARBA00023136"/>
    </source>
</evidence>
<keyword evidence="8" id="KW-0333">Golgi apparatus</keyword>
<reference evidence="12 13" key="1">
    <citation type="submission" date="2024-01" db="EMBL/GenBank/DDBJ databases">
        <title>The genomes of 5 underutilized Papilionoideae crops provide insights into root nodulation and disease resistanc.</title>
        <authorList>
            <person name="Jiang F."/>
        </authorList>
    </citation>
    <scope>NUCLEOTIDE SEQUENCE [LARGE SCALE GENOMIC DNA]</scope>
    <source>
        <strain evidence="12">LVBAO_FW01</strain>
        <tissue evidence="12">Leaves</tissue>
    </source>
</reference>
<protein>
    <submittedName>
        <fullName evidence="12">Uncharacterized protein</fullName>
    </submittedName>
</protein>
<evidence type="ECO:0000256" key="11">
    <source>
        <dbReference type="SAM" id="Phobius"/>
    </source>
</evidence>
<proteinExistence type="inferred from homology"/>
<sequence length="381" mass="43135">MIFSFSFASFQIPKVPEDIAPNGSSVKPVKCSFHPLFLVLLLIVFMATLTSRVWFQLQHHTPELLIKYATIDAVEEQWNQEIKQLLDANLGSQARVPVTLRSPLFERYLPQFQKVLNDWSLKKKQSFQPDIISELTRLVKHPIDKHNGFVASDNKYSSCAVVGNSGILLNTNYGKLIDAQEFVIRLNHARVNGFENKVGSKTNISFVNSNVLHACARMVGSGCSCHTYGADVATVMYICQPAHLMDYTVCNSFLKGPLLVTDPQFDMVCARIVKYYSLKRFAEETGKGLEEWGPAHDEAFFHYSSGFQAMMLALGICEKVSMFGFGKSGSAKHHYHTNQKVELHLHDYEAEYAFYRDLVDGNKPIPFLSDKLKIPPVFMYR</sequence>
<keyword evidence="7 11" id="KW-1133">Transmembrane helix</keyword>
<evidence type="ECO:0000256" key="10">
    <source>
        <dbReference type="ARBA" id="ARBA00023180"/>
    </source>
</evidence>
<name>A0AAN9KVX6_CANGL</name>
<dbReference type="Proteomes" id="UP001367508">
    <property type="component" value="Unassembled WGS sequence"/>
</dbReference>
<dbReference type="GO" id="GO:0008373">
    <property type="term" value="F:sialyltransferase activity"/>
    <property type="evidence" value="ECO:0007669"/>
    <property type="project" value="InterPro"/>
</dbReference>
<dbReference type="EMBL" id="JAYMYQ010000006">
    <property type="protein sequence ID" value="KAK7324865.1"/>
    <property type="molecule type" value="Genomic_DNA"/>
</dbReference>
<keyword evidence="9 11" id="KW-0472">Membrane</keyword>
<gene>
    <name evidence="12" type="ORF">VNO77_28758</name>
</gene>
<evidence type="ECO:0000256" key="7">
    <source>
        <dbReference type="ARBA" id="ARBA00022989"/>
    </source>
</evidence>
<evidence type="ECO:0000256" key="8">
    <source>
        <dbReference type="ARBA" id="ARBA00023034"/>
    </source>
</evidence>
<keyword evidence="4" id="KW-0808">Transferase</keyword>
<evidence type="ECO:0000313" key="12">
    <source>
        <dbReference type="EMBL" id="KAK7324865.1"/>
    </source>
</evidence>
<organism evidence="12 13">
    <name type="scientific">Canavalia gladiata</name>
    <name type="common">Sword bean</name>
    <name type="synonym">Dolichos gladiatus</name>
    <dbReference type="NCBI Taxonomy" id="3824"/>
    <lineage>
        <taxon>Eukaryota</taxon>
        <taxon>Viridiplantae</taxon>
        <taxon>Streptophyta</taxon>
        <taxon>Embryophyta</taxon>
        <taxon>Tracheophyta</taxon>
        <taxon>Spermatophyta</taxon>
        <taxon>Magnoliopsida</taxon>
        <taxon>eudicotyledons</taxon>
        <taxon>Gunneridae</taxon>
        <taxon>Pentapetalae</taxon>
        <taxon>rosids</taxon>
        <taxon>fabids</taxon>
        <taxon>Fabales</taxon>
        <taxon>Fabaceae</taxon>
        <taxon>Papilionoideae</taxon>
        <taxon>50 kb inversion clade</taxon>
        <taxon>NPAAA clade</taxon>
        <taxon>indigoferoid/millettioid clade</taxon>
        <taxon>Phaseoleae</taxon>
        <taxon>Canavalia</taxon>
    </lineage>
</organism>
<evidence type="ECO:0000256" key="3">
    <source>
        <dbReference type="ARBA" id="ARBA00022676"/>
    </source>
</evidence>
<keyword evidence="6" id="KW-0735">Signal-anchor</keyword>
<accession>A0AAN9KVX6</accession>
<evidence type="ECO:0000256" key="2">
    <source>
        <dbReference type="ARBA" id="ARBA00006003"/>
    </source>
</evidence>
<dbReference type="CDD" id="cd19952">
    <property type="entry name" value="GT29"/>
    <property type="match status" value="1"/>
</dbReference>
<evidence type="ECO:0000256" key="6">
    <source>
        <dbReference type="ARBA" id="ARBA00022968"/>
    </source>
</evidence>
<keyword evidence="5 11" id="KW-0812">Transmembrane</keyword>
<comment type="similarity">
    <text evidence="2">Belongs to the glycosyltransferase 29 family.</text>
</comment>
<dbReference type="InterPro" id="IPR001675">
    <property type="entry name" value="Glyco_trans_29"/>
</dbReference>
<evidence type="ECO:0000256" key="4">
    <source>
        <dbReference type="ARBA" id="ARBA00022679"/>
    </source>
</evidence>
<dbReference type="Gene3D" id="3.90.1480.20">
    <property type="entry name" value="Glycosyl transferase family 29"/>
    <property type="match status" value="1"/>
</dbReference>
<dbReference type="AlphaFoldDB" id="A0AAN9KVX6"/>
<dbReference type="InterPro" id="IPR038578">
    <property type="entry name" value="GT29-like_sf"/>
</dbReference>